<name>A0A919PXT9_9ACTN</name>
<protein>
    <submittedName>
        <fullName evidence="1">Uncharacterized protein</fullName>
    </submittedName>
</protein>
<evidence type="ECO:0000313" key="1">
    <source>
        <dbReference type="EMBL" id="GIG52312.1"/>
    </source>
</evidence>
<reference evidence="1" key="1">
    <citation type="submission" date="2021-01" db="EMBL/GenBank/DDBJ databases">
        <title>Whole genome shotgun sequence of Dactylosporangium siamense NBRC 106093.</title>
        <authorList>
            <person name="Komaki H."/>
            <person name="Tamura T."/>
        </authorList>
    </citation>
    <scope>NUCLEOTIDE SEQUENCE</scope>
    <source>
        <strain evidence="1">NBRC 106093</strain>
    </source>
</reference>
<keyword evidence="2" id="KW-1185">Reference proteome</keyword>
<sequence>MARSEQAKLNGAVARRTVAVVVPSSVMPQIFEQGYDKKRRVPQGARRAALPTMLPSAETRDKPVIVRVMCYRRRQAP</sequence>
<dbReference type="Proteomes" id="UP000660611">
    <property type="component" value="Unassembled WGS sequence"/>
</dbReference>
<organism evidence="1 2">
    <name type="scientific">Dactylosporangium siamense</name>
    <dbReference type="NCBI Taxonomy" id="685454"/>
    <lineage>
        <taxon>Bacteria</taxon>
        <taxon>Bacillati</taxon>
        <taxon>Actinomycetota</taxon>
        <taxon>Actinomycetes</taxon>
        <taxon>Micromonosporales</taxon>
        <taxon>Micromonosporaceae</taxon>
        <taxon>Dactylosporangium</taxon>
    </lineage>
</organism>
<accession>A0A919PXT9</accession>
<dbReference type="EMBL" id="BONQ01000174">
    <property type="protein sequence ID" value="GIG52312.1"/>
    <property type="molecule type" value="Genomic_DNA"/>
</dbReference>
<dbReference type="AlphaFoldDB" id="A0A919PXT9"/>
<proteinExistence type="predicted"/>
<evidence type="ECO:0000313" key="2">
    <source>
        <dbReference type="Proteomes" id="UP000660611"/>
    </source>
</evidence>
<gene>
    <name evidence="1" type="ORF">Dsi01nite_103530</name>
</gene>
<comment type="caution">
    <text evidence="1">The sequence shown here is derived from an EMBL/GenBank/DDBJ whole genome shotgun (WGS) entry which is preliminary data.</text>
</comment>